<evidence type="ECO:0000313" key="4">
    <source>
        <dbReference type="Proteomes" id="UP000472272"/>
    </source>
</evidence>
<dbReference type="InterPro" id="IPR032549">
    <property type="entry name" value="DUF4939"/>
</dbReference>
<reference evidence="3 4" key="1">
    <citation type="journal article" date="2019" name="Proc. Natl. Acad. Sci. U.S.A.">
        <title>Regulatory changes in pterin and carotenoid genes underlie balanced color polymorphisms in the wall lizard.</title>
        <authorList>
            <person name="Andrade P."/>
            <person name="Pinho C."/>
            <person name="Perez I de Lanuza G."/>
            <person name="Afonso S."/>
            <person name="Brejcha J."/>
            <person name="Rubin C.J."/>
            <person name="Wallerman O."/>
            <person name="Pereira P."/>
            <person name="Sabatino S.J."/>
            <person name="Bellati A."/>
            <person name="Pellitteri-Rosa D."/>
            <person name="Bosakova Z."/>
            <person name="Bunikis I."/>
            <person name="Carretero M.A."/>
            <person name="Feiner N."/>
            <person name="Marsik P."/>
            <person name="Pauperio F."/>
            <person name="Salvi D."/>
            <person name="Soler L."/>
            <person name="While G.M."/>
            <person name="Uller T."/>
            <person name="Font E."/>
            <person name="Andersson L."/>
            <person name="Carneiro M."/>
        </authorList>
    </citation>
    <scope>NUCLEOTIDE SEQUENCE</scope>
</reference>
<proteinExistence type="predicted"/>
<dbReference type="Ensembl" id="ENSPMRT00000008569.1">
    <property type="protein sequence ID" value="ENSPMRP00000008014.1"/>
    <property type="gene ID" value="ENSPMRG00000005425.1"/>
</dbReference>
<reference evidence="3" key="2">
    <citation type="submission" date="2025-08" db="UniProtKB">
        <authorList>
            <consortium name="Ensembl"/>
        </authorList>
    </citation>
    <scope>IDENTIFICATION</scope>
</reference>
<dbReference type="Proteomes" id="UP000472272">
    <property type="component" value="Chromosome 4"/>
</dbReference>
<sequence length="267" mass="29008">MEDPLPAGAPLSAPSEVASGSGNPPAFPELQRLRVREASHQRIGATLCLRADKSQPAPLPTMADQAAVLVALAQENQVLTHTIQQLSNAAIALQQCLEALPASGADTPASDKYPVALPEKFNGSQASFPMFLAQTKLYIQGRSRNFPDDRTKVHFLNSLLKDRAAKWALPLLRQNSPLLTDYTGFCNHLEILFGNPQKGSQANRAIRRLKQDKSIVAAYATECRQHSWLPAPVLPSSSTTTAKSLEEPMQLGAVRPCLSPSEKTRRL</sequence>
<evidence type="ECO:0000259" key="2">
    <source>
        <dbReference type="Pfam" id="PF16297"/>
    </source>
</evidence>
<dbReference type="AlphaFoldDB" id="A0A670I8J6"/>
<evidence type="ECO:0000256" key="1">
    <source>
        <dbReference type="SAM" id="MobiDB-lite"/>
    </source>
</evidence>
<dbReference type="Pfam" id="PF16297">
    <property type="entry name" value="DUF4939"/>
    <property type="match status" value="1"/>
</dbReference>
<reference evidence="3" key="3">
    <citation type="submission" date="2025-09" db="UniProtKB">
        <authorList>
            <consortium name="Ensembl"/>
        </authorList>
    </citation>
    <scope>IDENTIFICATION</scope>
</reference>
<name>A0A670I8J6_PODMU</name>
<feature type="domain" description="DUF4939" evidence="2">
    <location>
        <begin position="111"/>
        <end position="195"/>
    </location>
</feature>
<dbReference type="GeneTree" id="ENSGT00950000183173"/>
<accession>A0A670I8J6</accession>
<evidence type="ECO:0000313" key="3">
    <source>
        <dbReference type="Ensembl" id="ENSPMRP00000008014.1"/>
    </source>
</evidence>
<keyword evidence="4" id="KW-1185">Reference proteome</keyword>
<organism evidence="3 4">
    <name type="scientific">Podarcis muralis</name>
    <name type="common">Wall lizard</name>
    <name type="synonym">Lacerta muralis</name>
    <dbReference type="NCBI Taxonomy" id="64176"/>
    <lineage>
        <taxon>Eukaryota</taxon>
        <taxon>Metazoa</taxon>
        <taxon>Chordata</taxon>
        <taxon>Craniata</taxon>
        <taxon>Vertebrata</taxon>
        <taxon>Euteleostomi</taxon>
        <taxon>Lepidosauria</taxon>
        <taxon>Squamata</taxon>
        <taxon>Bifurcata</taxon>
        <taxon>Unidentata</taxon>
        <taxon>Episquamata</taxon>
        <taxon>Laterata</taxon>
        <taxon>Lacertibaenia</taxon>
        <taxon>Lacertidae</taxon>
        <taxon>Podarcis</taxon>
    </lineage>
</organism>
<feature type="region of interest" description="Disordered" evidence="1">
    <location>
        <begin position="1"/>
        <end position="27"/>
    </location>
</feature>
<protein>
    <recommendedName>
        <fullName evidence="2">DUF4939 domain-containing protein</fullName>
    </recommendedName>
</protein>
<feature type="compositionally biased region" description="Low complexity" evidence="1">
    <location>
        <begin position="1"/>
        <end position="15"/>
    </location>
</feature>